<dbReference type="CDD" id="cd05936">
    <property type="entry name" value="FC-FACS_FadD_like"/>
    <property type="match status" value="1"/>
</dbReference>
<dbReference type="InterPro" id="IPR025110">
    <property type="entry name" value="AMP-bd_C"/>
</dbReference>
<dbReference type="SUPFAM" id="SSF56801">
    <property type="entry name" value="Acetyl-CoA synthetase-like"/>
    <property type="match status" value="1"/>
</dbReference>
<feature type="domain" description="AMP-dependent synthetase/ligase" evidence="1">
    <location>
        <begin position="37"/>
        <end position="424"/>
    </location>
</feature>
<dbReference type="InterPro" id="IPR020845">
    <property type="entry name" value="AMP-binding_CS"/>
</dbReference>
<feature type="domain" description="AMP-binding enzyme C-terminal" evidence="2">
    <location>
        <begin position="475"/>
        <end position="549"/>
    </location>
</feature>
<gene>
    <name evidence="3" type="ORF">SAMN05421512_101142</name>
</gene>
<dbReference type="Gene3D" id="3.40.50.12780">
    <property type="entry name" value="N-terminal domain of ligase-like"/>
    <property type="match status" value="1"/>
</dbReference>
<dbReference type="PROSITE" id="PS00455">
    <property type="entry name" value="AMP_BINDING"/>
    <property type="match status" value="1"/>
</dbReference>
<dbReference type="InterPro" id="IPR000873">
    <property type="entry name" value="AMP-dep_synth/lig_dom"/>
</dbReference>
<keyword evidence="4" id="KW-1185">Reference proteome</keyword>
<name>A0A285R5T1_9HYPH</name>
<evidence type="ECO:0000259" key="2">
    <source>
        <dbReference type="Pfam" id="PF13193"/>
    </source>
</evidence>
<dbReference type="AlphaFoldDB" id="A0A285R5T1"/>
<evidence type="ECO:0000259" key="1">
    <source>
        <dbReference type="Pfam" id="PF00501"/>
    </source>
</evidence>
<proteinExistence type="predicted"/>
<dbReference type="Pfam" id="PF00501">
    <property type="entry name" value="AMP-binding"/>
    <property type="match status" value="1"/>
</dbReference>
<sequence length="570" mass="62670">MQQQGTIHVPGPGGTIVSEPQVWLAAFRPQPMHTYLDTAARDHGRRPAMDFLGKGWTYAEIAALADRAAAGLQAMGVVKGDKVGLCLPNTPYYTIFYFAVLKIGGIVVNFNPLYVERELSFQARDSGTRIMVTMDLKVIYDKVEAVRREGTLDRVIVCAMADILPQPKKLLFQLFKRGDRARVPQDAAHPRFSELIGHGASPRVADIRPDTDIAVLQYTGGTTGVPKGAMLTHTNLAANIEQMRSIFCEAQVGEEKMLCVLPFFHVFAMTVAQNLSVVLAAEMVLMPRFELKMLLDTIRRKKITLFPGVPTIYTAINNSEMTKGYDLTTIRLCISGGAPLPVEVKTQFEGLTGCILVEGYGLTEASPVVAANPLNENRRSGSIGLAIPGTTLEFRSLENPSECVPEGEKGELVVRGPQVMAGYYNRPEDTARAIENGALHTGDVGYRDPDGFVYLVDRIKDLILCSGYNVYPRMIEEAIYQHPAVEETIVIAIPDSYRGQAPKAFVKLKPDEHVSAEELRLFLKGHLSPIELPQEIEFRDALPKTMVGKLSKKELVEEEKAKRAAAAAEG</sequence>
<evidence type="ECO:0000313" key="3">
    <source>
        <dbReference type="EMBL" id="SOB89234.1"/>
    </source>
</evidence>
<dbReference type="InterPro" id="IPR050237">
    <property type="entry name" value="ATP-dep_AMP-bd_enzyme"/>
</dbReference>
<dbReference type="InterPro" id="IPR042099">
    <property type="entry name" value="ANL_N_sf"/>
</dbReference>
<dbReference type="PANTHER" id="PTHR43767">
    <property type="entry name" value="LONG-CHAIN-FATTY-ACID--COA LIGASE"/>
    <property type="match status" value="1"/>
</dbReference>
<accession>A0A285R5T1</accession>
<dbReference type="STRING" id="538381.GCA_001696535_01224"/>
<dbReference type="GO" id="GO:0016877">
    <property type="term" value="F:ligase activity, forming carbon-sulfur bonds"/>
    <property type="evidence" value="ECO:0007669"/>
    <property type="project" value="UniProtKB-ARBA"/>
</dbReference>
<dbReference type="Proteomes" id="UP000219331">
    <property type="component" value="Unassembled WGS sequence"/>
</dbReference>
<dbReference type="InterPro" id="IPR045851">
    <property type="entry name" value="AMP-bd_C_sf"/>
</dbReference>
<protein>
    <submittedName>
        <fullName evidence="3">Long-chain acyl-CoA synthetase</fullName>
    </submittedName>
</protein>
<dbReference type="Pfam" id="PF13193">
    <property type="entry name" value="AMP-binding_C"/>
    <property type="match status" value="1"/>
</dbReference>
<dbReference type="Gene3D" id="3.30.300.30">
    <property type="match status" value="1"/>
</dbReference>
<dbReference type="EMBL" id="OBML01000001">
    <property type="protein sequence ID" value="SOB89234.1"/>
    <property type="molecule type" value="Genomic_DNA"/>
</dbReference>
<reference evidence="3 4" key="1">
    <citation type="submission" date="2017-08" db="EMBL/GenBank/DDBJ databases">
        <authorList>
            <person name="de Groot N.N."/>
        </authorList>
    </citation>
    <scope>NUCLEOTIDE SEQUENCE [LARGE SCALE GENOMIC DNA]</scope>
    <source>
        <strain evidence="3 4">USBA 352</strain>
    </source>
</reference>
<evidence type="ECO:0000313" key="4">
    <source>
        <dbReference type="Proteomes" id="UP000219331"/>
    </source>
</evidence>
<dbReference type="PANTHER" id="PTHR43767:SF12">
    <property type="entry name" value="AMP-DEPENDENT SYNTHETASE AND LIGASE"/>
    <property type="match status" value="1"/>
</dbReference>
<organism evidence="3 4">
    <name type="scientific">Stappia indica</name>
    <dbReference type="NCBI Taxonomy" id="538381"/>
    <lineage>
        <taxon>Bacteria</taxon>
        <taxon>Pseudomonadati</taxon>
        <taxon>Pseudomonadota</taxon>
        <taxon>Alphaproteobacteria</taxon>
        <taxon>Hyphomicrobiales</taxon>
        <taxon>Stappiaceae</taxon>
        <taxon>Stappia</taxon>
    </lineage>
</organism>